<dbReference type="Proteomes" id="UP000428260">
    <property type="component" value="Chromosome"/>
</dbReference>
<proteinExistence type="predicted"/>
<evidence type="ECO:0000313" key="2">
    <source>
        <dbReference type="EMBL" id="QGY42488.1"/>
    </source>
</evidence>
<dbReference type="GO" id="GO:0016020">
    <property type="term" value="C:membrane"/>
    <property type="evidence" value="ECO:0007669"/>
    <property type="project" value="UniProtKB-SubCell"/>
</dbReference>
<keyword evidence="3" id="KW-1185">Reference proteome</keyword>
<organism evidence="2 3">
    <name type="scientific">Maribellus comscasis</name>
    <dbReference type="NCBI Taxonomy" id="2681766"/>
    <lineage>
        <taxon>Bacteria</taxon>
        <taxon>Pseudomonadati</taxon>
        <taxon>Bacteroidota</taxon>
        <taxon>Bacteroidia</taxon>
        <taxon>Marinilabiliales</taxon>
        <taxon>Prolixibacteraceae</taxon>
        <taxon>Maribellus</taxon>
    </lineage>
</organism>
<sequence length="125" mass="14196">MNRITYFFLRLPIAISLLGHGLVRMPKLKGFAEWMATSMEKSFLPGAFIKTFGFALPFFEALIGLWILLGFQTKYSLYAGLTLMSILILGSASVENWGAIQTQLVHAIYLFGLLWYSEIKTQKHE</sequence>
<gene>
    <name evidence="2" type="ORF">GM418_02115</name>
</gene>
<protein>
    <submittedName>
        <fullName evidence="2">DoxX family protein</fullName>
    </submittedName>
</protein>
<accession>A0A6I6JN50</accession>
<feature type="transmembrane region" description="Helical" evidence="1">
    <location>
        <begin position="7"/>
        <end position="23"/>
    </location>
</feature>
<keyword evidence="1" id="KW-0472">Membrane</keyword>
<reference evidence="2 3" key="1">
    <citation type="submission" date="2019-11" db="EMBL/GenBank/DDBJ databases">
        <authorList>
            <person name="Zheng R.K."/>
            <person name="Sun C.M."/>
        </authorList>
    </citation>
    <scope>NUCLEOTIDE SEQUENCE [LARGE SCALE GENOMIC DNA]</scope>
    <source>
        <strain evidence="2 3">WC007</strain>
    </source>
</reference>
<feature type="transmembrane region" description="Helical" evidence="1">
    <location>
        <begin position="75"/>
        <end position="94"/>
    </location>
</feature>
<evidence type="ECO:0000313" key="3">
    <source>
        <dbReference type="Proteomes" id="UP000428260"/>
    </source>
</evidence>
<keyword evidence="1" id="KW-0812">Transmembrane</keyword>
<evidence type="ECO:0000256" key="1">
    <source>
        <dbReference type="SAM" id="Phobius"/>
    </source>
</evidence>
<dbReference type="KEGG" id="mcos:GM418_02115"/>
<keyword evidence="1" id="KW-1133">Transmembrane helix</keyword>
<dbReference type="RefSeq" id="WP_158862676.1">
    <property type="nucleotide sequence ID" value="NZ_CP046401.1"/>
</dbReference>
<dbReference type="EMBL" id="CP046401">
    <property type="protein sequence ID" value="QGY42488.1"/>
    <property type="molecule type" value="Genomic_DNA"/>
</dbReference>
<feature type="transmembrane region" description="Helical" evidence="1">
    <location>
        <begin position="100"/>
        <end position="117"/>
    </location>
</feature>
<name>A0A6I6JN50_9BACT</name>
<feature type="transmembrane region" description="Helical" evidence="1">
    <location>
        <begin position="43"/>
        <end position="68"/>
    </location>
</feature>
<dbReference type="AlphaFoldDB" id="A0A6I6JN50"/>